<sequence length="270" mass="29701">MSDGQGNPRDRRFRAGHPSLALGVPPSTPGTIYALTASGGIAVRPRDGRTLVFGRNLPDVHVCLGENDRRVSRRHGLLSRRDDRWWVRTTGRLPLRFPDSRLLFADDDPVPLTEGYTPLFVRGSSHREHLLELYVAGPGPEPEGRRPTARHGQATRPPQSWRLTDDERLVLVVLARRHLLHEPHPRPPTWKEACEILDGLQPGAGWTAKKVAHRVAAVRARLSEGGVPGLTREEVGEPVGNALNQNLILELVASSTLVPPDLLLLGVPAP</sequence>
<feature type="region of interest" description="Disordered" evidence="2">
    <location>
        <begin position="1"/>
        <end position="21"/>
    </location>
</feature>
<keyword evidence="1" id="KW-0597">Phosphoprotein</keyword>
<evidence type="ECO:0000313" key="5">
    <source>
        <dbReference type="Proteomes" id="UP001596074"/>
    </source>
</evidence>
<protein>
    <submittedName>
        <fullName evidence="4">FHA domain-containing protein</fullName>
    </submittedName>
</protein>
<dbReference type="InterPro" id="IPR008984">
    <property type="entry name" value="SMAD_FHA_dom_sf"/>
</dbReference>
<gene>
    <name evidence="4" type="ORF">ACFPZN_18990</name>
</gene>
<evidence type="ECO:0000256" key="2">
    <source>
        <dbReference type="SAM" id="MobiDB-lite"/>
    </source>
</evidence>
<feature type="region of interest" description="Disordered" evidence="2">
    <location>
        <begin position="137"/>
        <end position="159"/>
    </location>
</feature>
<feature type="domain" description="FHA" evidence="3">
    <location>
        <begin position="51"/>
        <end position="102"/>
    </location>
</feature>
<dbReference type="SUPFAM" id="SSF49879">
    <property type="entry name" value="SMAD/FHA domain"/>
    <property type="match status" value="1"/>
</dbReference>
<dbReference type="Gene3D" id="2.60.200.20">
    <property type="match status" value="1"/>
</dbReference>
<dbReference type="Proteomes" id="UP001596074">
    <property type="component" value="Unassembled WGS sequence"/>
</dbReference>
<dbReference type="RefSeq" id="WP_378283336.1">
    <property type="nucleotide sequence ID" value="NZ_JBHSON010000024.1"/>
</dbReference>
<evidence type="ECO:0000256" key="1">
    <source>
        <dbReference type="ARBA" id="ARBA00022553"/>
    </source>
</evidence>
<proteinExistence type="predicted"/>
<dbReference type="InterPro" id="IPR000253">
    <property type="entry name" value="FHA_dom"/>
</dbReference>
<dbReference type="EMBL" id="JBHSON010000024">
    <property type="protein sequence ID" value="MFC5747718.1"/>
    <property type="molecule type" value="Genomic_DNA"/>
</dbReference>
<evidence type="ECO:0000313" key="4">
    <source>
        <dbReference type="EMBL" id="MFC5747718.1"/>
    </source>
</evidence>
<accession>A0ABW0ZYW6</accession>
<keyword evidence="5" id="KW-1185">Reference proteome</keyword>
<dbReference type="PROSITE" id="PS50006">
    <property type="entry name" value="FHA_DOMAIN"/>
    <property type="match status" value="1"/>
</dbReference>
<reference evidence="5" key="1">
    <citation type="journal article" date="2019" name="Int. J. Syst. Evol. Microbiol.">
        <title>The Global Catalogue of Microorganisms (GCM) 10K type strain sequencing project: providing services to taxonomists for standard genome sequencing and annotation.</title>
        <authorList>
            <consortium name="The Broad Institute Genomics Platform"/>
            <consortium name="The Broad Institute Genome Sequencing Center for Infectious Disease"/>
            <person name="Wu L."/>
            <person name="Ma J."/>
        </authorList>
    </citation>
    <scope>NUCLEOTIDE SEQUENCE [LARGE SCALE GENOMIC DNA]</scope>
    <source>
        <strain evidence="5">KCTC 42087</strain>
    </source>
</reference>
<name>A0ABW0ZYW6_9ACTN</name>
<evidence type="ECO:0000259" key="3">
    <source>
        <dbReference type="PROSITE" id="PS50006"/>
    </source>
</evidence>
<organism evidence="4 5">
    <name type="scientific">Actinomadura rugatobispora</name>
    <dbReference type="NCBI Taxonomy" id="1994"/>
    <lineage>
        <taxon>Bacteria</taxon>
        <taxon>Bacillati</taxon>
        <taxon>Actinomycetota</taxon>
        <taxon>Actinomycetes</taxon>
        <taxon>Streptosporangiales</taxon>
        <taxon>Thermomonosporaceae</taxon>
        <taxon>Actinomadura</taxon>
    </lineage>
</organism>
<comment type="caution">
    <text evidence="4">The sequence shown here is derived from an EMBL/GenBank/DDBJ whole genome shotgun (WGS) entry which is preliminary data.</text>
</comment>